<keyword evidence="2" id="KW-1185">Reference proteome</keyword>
<sequence length="109" mass="12308">MGIKAENRTGVPVTVKDYYVLDPRRNTGYYGVIEYCLPPGGVTVLSHSKFVRKWKADLRPQQIHVCVDENTATSISPLRLHWDDFKNNKKVVFSMTDARVLAASFPPKG</sequence>
<reference evidence="2" key="1">
    <citation type="journal article" date="2018" name="Gigascience">
        <title>Genome assembly of the Pink Ipe (Handroanthus impetiginosus, Bignoniaceae), a highly valued, ecologically keystone Neotropical timber forest tree.</title>
        <authorList>
            <person name="Silva-Junior O.B."/>
            <person name="Grattapaglia D."/>
            <person name="Novaes E."/>
            <person name="Collevatti R.G."/>
        </authorList>
    </citation>
    <scope>NUCLEOTIDE SEQUENCE [LARGE SCALE GENOMIC DNA]</scope>
    <source>
        <strain evidence="2">cv. UFG-1</strain>
    </source>
</reference>
<organism evidence="1 2">
    <name type="scientific">Handroanthus impetiginosus</name>
    <dbReference type="NCBI Taxonomy" id="429701"/>
    <lineage>
        <taxon>Eukaryota</taxon>
        <taxon>Viridiplantae</taxon>
        <taxon>Streptophyta</taxon>
        <taxon>Embryophyta</taxon>
        <taxon>Tracheophyta</taxon>
        <taxon>Spermatophyta</taxon>
        <taxon>Magnoliopsida</taxon>
        <taxon>eudicotyledons</taxon>
        <taxon>Gunneridae</taxon>
        <taxon>Pentapetalae</taxon>
        <taxon>asterids</taxon>
        <taxon>lamiids</taxon>
        <taxon>Lamiales</taxon>
        <taxon>Bignoniaceae</taxon>
        <taxon>Crescentiina</taxon>
        <taxon>Tabebuia alliance</taxon>
        <taxon>Handroanthus</taxon>
    </lineage>
</organism>
<proteinExistence type="predicted"/>
<dbReference type="EMBL" id="NKXS01002920">
    <property type="protein sequence ID" value="PIN11536.1"/>
    <property type="molecule type" value="Genomic_DNA"/>
</dbReference>
<name>A0A2G9H205_9LAMI</name>
<evidence type="ECO:0000313" key="1">
    <source>
        <dbReference type="EMBL" id="PIN11536.1"/>
    </source>
</evidence>
<protein>
    <submittedName>
        <fullName evidence="1">Uncharacterized protein</fullName>
    </submittedName>
</protein>
<dbReference type="AlphaFoldDB" id="A0A2G9H205"/>
<accession>A0A2G9H205</accession>
<dbReference type="OrthoDB" id="921960at2759"/>
<dbReference type="Proteomes" id="UP000231279">
    <property type="component" value="Unassembled WGS sequence"/>
</dbReference>
<gene>
    <name evidence="1" type="ORF">CDL12_15861</name>
</gene>
<comment type="caution">
    <text evidence="1">The sequence shown here is derived from an EMBL/GenBank/DDBJ whole genome shotgun (WGS) entry which is preliminary data.</text>
</comment>
<evidence type="ECO:0000313" key="2">
    <source>
        <dbReference type="Proteomes" id="UP000231279"/>
    </source>
</evidence>